<sequence>MVEARVSSFAPVVDERARVLILGSMPGIASLSAQEYYAHPRNAFWPIMGTLFQFDVTLGYSARLEKLKASGVALWDVLQQCERDGSLDSSIVTSSQQLNSFAAFFQAYPGIQAVFCNGNKAYQEFTREAQRLKTEDSRFEALHIQSLPSTSPAHASMTFEKKLIEWRSLLLFL</sequence>
<accession>A0A364NKS2</accession>
<dbReference type="Gene3D" id="3.40.470.10">
    <property type="entry name" value="Uracil-DNA glycosylase-like domain"/>
    <property type="match status" value="1"/>
</dbReference>
<comment type="caution">
    <text evidence="2">The sequence shown here is derived from an EMBL/GenBank/DDBJ whole genome shotgun (WGS) entry which is preliminary data.</text>
</comment>
<evidence type="ECO:0000313" key="2">
    <source>
        <dbReference type="EMBL" id="RAU17696.1"/>
    </source>
</evidence>
<dbReference type="SUPFAM" id="SSF52141">
    <property type="entry name" value="Uracil-DNA glycosylase-like"/>
    <property type="match status" value="1"/>
</dbReference>
<dbReference type="NCBIfam" id="TIGR04274">
    <property type="entry name" value="hypoxanDNAglyco"/>
    <property type="match status" value="1"/>
</dbReference>
<dbReference type="OrthoDB" id="9799921at2"/>
<reference evidence="2 3" key="1">
    <citation type="submission" date="2018-06" db="EMBL/GenBank/DDBJ databases">
        <title>Nitrincola tibetense sp. nov., isolated from Lake XuguoCo on Tibetan Plateau.</title>
        <authorList>
            <person name="Xing P."/>
        </authorList>
    </citation>
    <scope>NUCLEOTIDE SEQUENCE [LARGE SCALE GENOMIC DNA]</scope>
    <source>
        <strain evidence="3">xg18</strain>
    </source>
</reference>
<proteinExistence type="predicted"/>
<protein>
    <submittedName>
        <fullName evidence="2">DNA-deoxyinosine glycosylase</fullName>
    </submittedName>
</protein>
<dbReference type="Pfam" id="PF03167">
    <property type="entry name" value="UDG"/>
    <property type="match status" value="1"/>
</dbReference>
<dbReference type="SMART" id="SM00986">
    <property type="entry name" value="UDG"/>
    <property type="match status" value="1"/>
</dbReference>
<dbReference type="InterPro" id="IPR005122">
    <property type="entry name" value="Uracil-DNA_glycosylase-like"/>
</dbReference>
<dbReference type="EMBL" id="QKRX01000008">
    <property type="protein sequence ID" value="RAU17696.1"/>
    <property type="molecule type" value="Genomic_DNA"/>
</dbReference>
<evidence type="ECO:0000259" key="1">
    <source>
        <dbReference type="SMART" id="SM00986"/>
    </source>
</evidence>
<dbReference type="Proteomes" id="UP000250744">
    <property type="component" value="Unassembled WGS sequence"/>
</dbReference>
<dbReference type="RefSeq" id="WP_112159544.1">
    <property type="nucleotide sequence ID" value="NZ_QKRX01000008.1"/>
</dbReference>
<dbReference type="SMART" id="SM00987">
    <property type="entry name" value="UreE_C"/>
    <property type="match status" value="1"/>
</dbReference>
<name>A0A364NKS2_9GAMM</name>
<dbReference type="InterPro" id="IPR026353">
    <property type="entry name" value="Hypoxan-DNA_Glyclase"/>
</dbReference>
<gene>
    <name evidence="2" type="ORF">DN062_11910</name>
</gene>
<dbReference type="AlphaFoldDB" id="A0A364NKS2"/>
<organism evidence="2 3">
    <name type="scientific">Nitrincola tibetensis</name>
    <dbReference type="NCBI Taxonomy" id="2219697"/>
    <lineage>
        <taxon>Bacteria</taxon>
        <taxon>Pseudomonadati</taxon>
        <taxon>Pseudomonadota</taxon>
        <taxon>Gammaproteobacteria</taxon>
        <taxon>Oceanospirillales</taxon>
        <taxon>Oceanospirillaceae</taxon>
        <taxon>Nitrincola</taxon>
    </lineage>
</organism>
<dbReference type="InterPro" id="IPR036895">
    <property type="entry name" value="Uracil-DNA_glycosylase-like_sf"/>
</dbReference>
<feature type="domain" description="Uracil-DNA glycosylase-like" evidence="1">
    <location>
        <begin position="10"/>
        <end position="170"/>
    </location>
</feature>
<keyword evidence="3" id="KW-1185">Reference proteome</keyword>
<dbReference type="CDD" id="cd10032">
    <property type="entry name" value="UDG-F6_HDG"/>
    <property type="match status" value="1"/>
</dbReference>
<evidence type="ECO:0000313" key="3">
    <source>
        <dbReference type="Proteomes" id="UP000250744"/>
    </source>
</evidence>